<gene>
    <name evidence="1" type="ORF">SAMN02910406_01247</name>
</gene>
<dbReference type="Proteomes" id="UP000182192">
    <property type="component" value="Unassembled WGS sequence"/>
</dbReference>
<reference evidence="1 2" key="1">
    <citation type="submission" date="2016-10" db="EMBL/GenBank/DDBJ databases">
        <authorList>
            <person name="de Groot N.N."/>
        </authorList>
    </citation>
    <scope>NUCLEOTIDE SEQUENCE [LARGE SCALE GENOMIC DNA]</scope>
    <source>
        <strain evidence="1 2">AR67</strain>
    </source>
</reference>
<protein>
    <submittedName>
        <fullName evidence="1">Uncharacterized protein</fullName>
    </submittedName>
</protein>
<evidence type="ECO:0000313" key="2">
    <source>
        <dbReference type="Proteomes" id="UP000182192"/>
    </source>
</evidence>
<proteinExistence type="predicted"/>
<evidence type="ECO:0000313" key="1">
    <source>
        <dbReference type="EMBL" id="SFC15927.1"/>
    </source>
</evidence>
<accession>A0A1I1GVS5</accession>
<dbReference type="AlphaFoldDB" id="A0A1I1GVS5"/>
<dbReference type="EMBL" id="FOKQ01000008">
    <property type="protein sequence ID" value="SFC15927.1"/>
    <property type="molecule type" value="Genomic_DNA"/>
</dbReference>
<organism evidence="1 2">
    <name type="scientific">Ruminococcus albus</name>
    <dbReference type="NCBI Taxonomy" id="1264"/>
    <lineage>
        <taxon>Bacteria</taxon>
        <taxon>Bacillati</taxon>
        <taxon>Bacillota</taxon>
        <taxon>Clostridia</taxon>
        <taxon>Eubacteriales</taxon>
        <taxon>Oscillospiraceae</taxon>
        <taxon>Ruminococcus</taxon>
    </lineage>
</organism>
<name>A0A1I1GVS5_RUMAL</name>
<sequence>MFLSVAGIYMPSIVLFSFDETKSMYNIKRLDYIHGEYGIDGKNAEFYKKLIPEKLPCECEDYSYITEGHFLSHHAFSCLIFRTDDETIDSYAEYYGSLCDEVRVKKDYEGEKLGWFDRFLNHADIYDSRREEFDDAEIYWTNGPSSKGVGVLLDRDSGYVVILA</sequence>